<organism evidence="2 3">
    <name type="scientific">Enterococcus columbae DSM 7374 = ATCC 51263</name>
    <dbReference type="NCBI Taxonomy" id="1121865"/>
    <lineage>
        <taxon>Bacteria</taxon>
        <taxon>Bacillati</taxon>
        <taxon>Bacillota</taxon>
        <taxon>Bacilli</taxon>
        <taxon>Lactobacillales</taxon>
        <taxon>Enterococcaceae</taxon>
        <taxon>Enterococcus</taxon>
    </lineage>
</organism>
<dbReference type="EMBL" id="ASWJ01000007">
    <property type="protein sequence ID" value="EOW83779.1"/>
    <property type="molecule type" value="Genomic_DNA"/>
</dbReference>
<feature type="coiled-coil region" evidence="1">
    <location>
        <begin position="31"/>
        <end position="58"/>
    </location>
</feature>
<dbReference type="OrthoDB" id="2139646at2"/>
<accession>S1NSB2</accession>
<comment type="caution">
    <text evidence="2">The sequence shown here is derived from an EMBL/GenBank/DDBJ whole genome shotgun (WGS) entry which is preliminary data.</text>
</comment>
<dbReference type="STRING" id="1121865.OMW_02370"/>
<gene>
    <name evidence="2" type="ORF">I568_01581</name>
</gene>
<name>S1NSB2_9ENTE</name>
<dbReference type="Proteomes" id="UP000014113">
    <property type="component" value="Unassembled WGS sequence"/>
</dbReference>
<evidence type="ECO:0008006" key="4">
    <source>
        <dbReference type="Google" id="ProtNLM"/>
    </source>
</evidence>
<dbReference type="Pfam" id="PF12732">
    <property type="entry name" value="YtxH"/>
    <property type="match status" value="1"/>
</dbReference>
<dbReference type="PATRIC" id="fig|1121865.3.peg.2307"/>
<keyword evidence="1" id="KW-0175">Coiled coil</keyword>
<dbReference type="AlphaFoldDB" id="S1NSB2"/>
<evidence type="ECO:0000256" key="1">
    <source>
        <dbReference type="SAM" id="Coils"/>
    </source>
</evidence>
<dbReference type="RefSeq" id="WP_016184451.1">
    <property type="nucleotide sequence ID" value="NZ_JXKI01000008.1"/>
</dbReference>
<evidence type="ECO:0000313" key="3">
    <source>
        <dbReference type="Proteomes" id="UP000014113"/>
    </source>
</evidence>
<reference evidence="2 3" key="1">
    <citation type="submission" date="2013-03" db="EMBL/GenBank/DDBJ databases">
        <title>The Genome Sequence of Enterococcus columbae ATCC_51263 (PacBio/Illumina hybrid assembly).</title>
        <authorList>
            <consortium name="The Broad Institute Genomics Platform"/>
            <consortium name="The Broad Institute Genome Sequencing Center for Infectious Disease"/>
            <person name="Earl A."/>
            <person name="Russ C."/>
            <person name="Gilmore M."/>
            <person name="Surin D."/>
            <person name="Walker B."/>
            <person name="Young S."/>
            <person name="Zeng Q."/>
            <person name="Gargeya S."/>
            <person name="Fitzgerald M."/>
            <person name="Haas B."/>
            <person name="Abouelleil A."/>
            <person name="Allen A.W."/>
            <person name="Alvarado L."/>
            <person name="Arachchi H.M."/>
            <person name="Berlin A.M."/>
            <person name="Chapman S.B."/>
            <person name="Gainer-Dewar J."/>
            <person name="Goldberg J."/>
            <person name="Griggs A."/>
            <person name="Gujja S."/>
            <person name="Hansen M."/>
            <person name="Howarth C."/>
            <person name="Imamovic A."/>
            <person name="Ireland A."/>
            <person name="Larimer J."/>
            <person name="McCowan C."/>
            <person name="Murphy C."/>
            <person name="Pearson M."/>
            <person name="Poon T.W."/>
            <person name="Priest M."/>
            <person name="Roberts A."/>
            <person name="Saif S."/>
            <person name="Shea T."/>
            <person name="Sisk P."/>
            <person name="Sykes S."/>
            <person name="Wortman J."/>
            <person name="Nusbaum C."/>
            <person name="Birren B."/>
        </authorList>
    </citation>
    <scope>NUCLEOTIDE SEQUENCE [LARGE SCALE GENOMIC DNA]</scope>
    <source>
        <strain evidence="2 3">ATCC 51263</strain>
    </source>
</reference>
<evidence type="ECO:0000313" key="2">
    <source>
        <dbReference type="EMBL" id="EOW83779.1"/>
    </source>
</evidence>
<sequence>MKGFMKGLLVGSTIGGLITLFTTKKPGKTQREELKAQLKATTEKIADVKDSYQEFTQQQQRLTETVQTLVPEFQESLAKDIEKFQFQTKPRIERIKEQVSTLQKHLGK</sequence>
<dbReference type="InterPro" id="IPR024623">
    <property type="entry name" value="YtxH"/>
</dbReference>
<proteinExistence type="predicted"/>
<dbReference type="eggNOG" id="COG4980">
    <property type="taxonomic scope" value="Bacteria"/>
</dbReference>
<keyword evidence="3" id="KW-1185">Reference proteome</keyword>
<protein>
    <recommendedName>
        <fullName evidence="4">Gas vesicle protein</fullName>
    </recommendedName>
</protein>